<dbReference type="InterPro" id="IPR025233">
    <property type="entry name" value="DUF4176"/>
</dbReference>
<reference evidence="2 3" key="1">
    <citation type="journal article" date="2022" name="Microbiol. Res.">
        <title>Comparative genome analysis, predicted lifestyle and antimicrobial strategies of Lactococcus carnosus and Lactococcus paracarnosus isolated from meat.</title>
        <authorList>
            <person name="Werum V."/>
            <person name="Ehrmann M."/>
            <person name="Vogel R."/>
            <person name="Hilgarth M."/>
        </authorList>
    </citation>
    <scope>NUCLEOTIDE SEQUENCE [LARGE SCALE GENOMIC DNA]</scope>
    <source>
        <strain evidence="2 3">TMW22177</strain>
    </source>
</reference>
<dbReference type="RefSeq" id="WP_244034690.1">
    <property type="nucleotide sequence ID" value="NZ_JAAECS010000007.1"/>
</dbReference>
<name>A0ABT0ATU1_9LACT</name>
<sequence length="149" mass="16989">MSDKKSQLLPLGTAVKIKNDDSYYIIISRGFQKKNGEIVSGYAGIPHPYGQNSQYKTMIISTDIITEVVHQGYEDELDMAFTKEQIKKIVDAPQKKQVSMITEDTNSREKAPSLLVSTKTTDVQKKSEHPYDPFYELKQKYKKSVSHKI</sequence>
<evidence type="ECO:0000256" key="1">
    <source>
        <dbReference type="SAM" id="MobiDB-lite"/>
    </source>
</evidence>
<accession>A0ABT0ATU1</accession>
<organism evidence="2 3">
    <name type="scientific">Pseudolactococcus carnosus</name>
    <dbReference type="NCBI Taxonomy" id="2749961"/>
    <lineage>
        <taxon>Bacteria</taxon>
        <taxon>Bacillati</taxon>
        <taxon>Bacillota</taxon>
        <taxon>Bacilli</taxon>
        <taxon>Lactobacillales</taxon>
        <taxon>Streptococcaceae</taxon>
        <taxon>Pseudolactococcus</taxon>
    </lineage>
</organism>
<evidence type="ECO:0000313" key="3">
    <source>
        <dbReference type="Proteomes" id="UP001522450"/>
    </source>
</evidence>
<comment type="caution">
    <text evidence="2">The sequence shown here is derived from an EMBL/GenBank/DDBJ whole genome shotgun (WGS) entry which is preliminary data.</text>
</comment>
<gene>
    <name evidence="2" type="ORF">GYN21_07870</name>
</gene>
<protein>
    <submittedName>
        <fullName evidence="2">DUF4176 domain-containing protein</fullName>
    </submittedName>
</protein>
<proteinExistence type="predicted"/>
<evidence type="ECO:0000313" key="2">
    <source>
        <dbReference type="EMBL" id="MCJ1990135.1"/>
    </source>
</evidence>
<keyword evidence="3" id="KW-1185">Reference proteome</keyword>
<feature type="region of interest" description="Disordered" evidence="1">
    <location>
        <begin position="100"/>
        <end position="126"/>
    </location>
</feature>
<dbReference type="Pfam" id="PF13780">
    <property type="entry name" value="DUF4176"/>
    <property type="match status" value="1"/>
</dbReference>
<dbReference type="Proteomes" id="UP001522450">
    <property type="component" value="Unassembled WGS sequence"/>
</dbReference>
<dbReference type="EMBL" id="JAAECS010000007">
    <property type="protein sequence ID" value="MCJ1990135.1"/>
    <property type="molecule type" value="Genomic_DNA"/>
</dbReference>